<dbReference type="PROSITE" id="PS51419">
    <property type="entry name" value="RAB"/>
    <property type="match status" value="1"/>
</dbReference>
<comment type="subcellular location">
    <subcellularLocation>
        <location evidence="1">Endomembrane system</location>
    </subcellularLocation>
</comment>
<dbReference type="Proteomes" id="UP001146793">
    <property type="component" value="Unassembled WGS sequence"/>
</dbReference>
<dbReference type="PROSITE" id="PS51421">
    <property type="entry name" value="RAS"/>
    <property type="match status" value="1"/>
</dbReference>
<evidence type="ECO:0000313" key="6">
    <source>
        <dbReference type="Proteomes" id="UP001146793"/>
    </source>
</evidence>
<keyword evidence="4" id="KW-0472">Membrane</keyword>
<dbReference type="InterPro" id="IPR027417">
    <property type="entry name" value="P-loop_NTPase"/>
</dbReference>
<evidence type="ECO:0000256" key="4">
    <source>
        <dbReference type="ARBA" id="ARBA00023136"/>
    </source>
</evidence>
<name>A0AAV7Z029_9EUKA</name>
<dbReference type="GO" id="GO:0005525">
    <property type="term" value="F:GTP binding"/>
    <property type="evidence" value="ECO:0007669"/>
    <property type="project" value="InterPro"/>
</dbReference>
<reference evidence="5" key="1">
    <citation type="submission" date="2022-08" db="EMBL/GenBank/DDBJ databases">
        <title>Novel sulphate-reducing endosymbionts in the free-living metamonad Anaeramoeba.</title>
        <authorList>
            <person name="Jerlstrom-Hultqvist J."/>
            <person name="Cepicka I."/>
            <person name="Gallot-Lavallee L."/>
            <person name="Salas-Leiva D."/>
            <person name="Curtis B.A."/>
            <person name="Zahonova K."/>
            <person name="Pipaliya S."/>
            <person name="Dacks J."/>
            <person name="Roger A.J."/>
        </authorList>
    </citation>
    <scope>NUCLEOTIDE SEQUENCE</scope>
    <source>
        <strain evidence="5">Busselton2</strain>
    </source>
</reference>
<evidence type="ECO:0000313" key="5">
    <source>
        <dbReference type="EMBL" id="KAJ3434299.1"/>
    </source>
</evidence>
<evidence type="ECO:0000256" key="3">
    <source>
        <dbReference type="ARBA" id="ARBA00022741"/>
    </source>
</evidence>
<dbReference type="InterPro" id="IPR001806">
    <property type="entry name" value="Small_GTPase"/>
</dbReference>
<organism evidence="5 6">
    <name type="scientific">Anaeramoeba flamelloides</name>
    <dbReference type="NCBI Taxonomy" id="1746091"/>
    <lineage>
        <taxon>Eukaryota</taxon>
        <taxon>Metamonada</taxon>
        <taxon>Anaeramoebidae</taxon>
        <taxon>Anaeramoeba</taxon>
    </lineage>
</organism>
<comment type="caution">
    <text evidence="5">The sequence shown here is derived from an EMBL/GenBank/DDBJ whole genome shotgun (WGS) entry which is preliminary data.</text>
</comment>
<dbReference type="FunFam" id="3.40.50.300:FF:000586">
    <property type="entry name" value="Rab family GTPase"/>
    <property type="match status" value="1"/>
</dbReference>
<sequence length="209" mass="24152">MSHKYLYKFILIGDAGVGKSCVLLQYTNKKFETSYNYTIGVEFGSQMLEIKNNLIQIQIWDTAGQETFRSITRNYYREASGAILCYDITRRSSFVNVQVWLEDILKHSPKQIEIILVGNKTDLDKKRVVSYEEGKKFAKKHSIIFMECSAKTSFNVDKIFEDLAHVIYDKTCSLDKDELTKFQGVKLIPIDPEELEDLNEKSKNNSQCC</sequence>
<evidence type="ECO:0000256" key="2">
    <source>
        <dbReference type="ARBA" id="ARBA00006270"/>
    </source>
</evidence>
<dbReference type="NCBIfam" id="TIGR00231">
    <property type="entry name" value="small_GTP"/>
    <property type="match status" value="1"/>
</dbReference>
<protein>
    <submittedName>
        <fullName evidence="5">Rab2a member ras oncogene family</fullName>
    </submittedName>
</protein>
<gene>
    <name evidence="5" type="ORF">M0812_20368</name>
</gene>
<keyword evidence="3" id="KW-0547">Nucleotide-binding</keyword>
<dbReference type="SMART" id="SM00175">
    <property type="entry name" value="RAB"/>
    <property type="match status" value="1"/>
</dbReference>
<dbReference type="Pfam" id="PF00071">
    <property type="entry name" value="Ras"/>
    <property type="match status" value="1"/>
</dbReference>
<dbReference type="SMART" id="SM00174">
    <property type="entry name" value="RHO"/>
    <property type="match status" value="1"/>
</dbReference>
<dbReference type="Gene3D" id="3.40.50.300">
    <property type="entry name" value="P-loop containing nucleotide triphosphate hydrolases"/>
    <property type="match status" value="1"/>
</dbReference>
<comment type="similarity">
    <text evidence="2">Belongs to the small GTPase superfamily. Rab family.</text>
</comment>
<accession>A0AAV7Z029</accession>
<dbReference type="EMBL" id="JANTQA010000045">
    <property type="protein sequence ID" value="KAJ3434299.1"/>
    <property type="molecule type" value="Genomic_DNA"/>
</dbReference>
<dbReference type="InterPro" id="IPR050209">
    <property type="entry name" value="Rab_GTPases_membrane_traffic"/>
</dbReference>
<dbReference type="SMART" id="SM00173">
    <property type="entry name" value="RAS"/>
    <property type="match status" value="1"/>
</dbReference>
<dbReference type="PROSITE" id="PS51420">
    <property type="entry name" value="RHO"/>
    <property type="match status" value="1"/>
</dbReference>
<dbReference type="GO" id="GO:0003924">
    <property type="term" value="F:GTPase activity"/>
    <property type="evidence" value="ECO:0007669"/>
    <property type="project" value="InterPro"/>
</dbReference>
<dbReference type="PANTHER" id="PTHR47979">
    <property type="entry name" value="DRAB11-RELATED"/>
    <property type="match status" value="1"/>
</dbReference>
<dbReference type="AlphaFoldDB" id="A0AAV7Z029"/>
<dbReference type="SUPFAM" id="SSF52540">
    <property type="entry name" value="P-loop containing nucleoside triphosphate hydrolases"/>
    <property type="match status" value="1"/>
</dbReference>
<dbReference type="CDD" id="cd00154">
    <property type="entry name" value="Rab"/>
    <property type="match status" value="1"/>
</dbReference>
<dbReference type="GO" id="GO:0012505">
    <property type="term" value="C:endomembrane system"/>
    <property type="evidence" value="ECO:0007669"/>
    <property type="project" value="UniProtKB-SubCell"/>
</dbReference>
<dbReference type="InterPro" id="IPR005225">
    <property type="entry name" value="Small_GTP-bd"/>
</dbReference>
<proteinExistence type="inferred from homology"/>
<dbReference type="SMART" id="SM00176">
    <property type="entry name" value="RAN"/>
    <property type="match status" value="1"/>
</dbReference>
<evidence type="ECO:0000256" key="1">
    <source>
        <dbReference type="ARBA" id="ARBA00004308"/>
    </source>
</evidence>
<dbReference type="PRINTS" id="PR00449">
    <property type="entry name" value="RASTRNSFRMNG"/>
</dbReference>